<evidence type="ECO:0000256" key="4">
    <source>
        <dbReference type="ARBA" id="ARBA00022737"/>
    </source>
</evidence>
<dbReference type="SMART" id="SM00135">
    <property type="entry name" value="LY"/>
    <property type="match status" value="4"/>
</dbReference>
<dbReference type="SUPFAM" id="SSF63825">
    <property type="entry name" value="YWTD domain"/>
    <property type="match status" value="2"/>
</dbReference>
<protein>
    <recommendedName>
        <fullName evidence="8">EGF-like domain-containing protein</fullName>
    </recommendedName>
</protein>
<dbReference type="InterPro" id="IPR056588">
    <property type="entry name" value="EGF_LRP2"/>
</dbReference>
<dbReference type="InterPro" id="IPR050778">
    <property type="entry name" value="Cueball_EGF_LRP_Nidogen"/>
</dbReference>
<dbReference type="Pfam" id="PF24468">
    <property type="entry name" value="EGF_LRP2"/>
    <property type="match status" value="1"/>
</dbReference>
<evidence type="ECO:0000313" key="9">
    <source>
        <dbReference type="EMBL" id="OXU23974.1"/>
    </source>
</evidence>
<comment type="subcellular location">
    <subcellularLocation>
        <location evidence="6">Membrane</location>
        <location evidence="6">Coated pit</location>
    </subcellularLocation>
    <subcellularLocation>
        <location evidence="1">Membrane</location>
        <topology evidence="1">Single-pass type I membrane protein</topology>
    </subcellularLocation>
</comment>
<dbReference type="InterPro" id="IPR000742">
    <property type="entry name" value="EGF"/>
</dbReference>
<dbReference type="InterPro" id="IPR011042">
    <property type="entry name" value="6-blade_b-propeller_TolB-like"/>
</dbReference>
<keyword evidence="4" id="KW-0677">Repeat</keyword>
<comment type="caution">
    <text evidence="9">The sequence shown here is derived from an EMBL/GenBank/DDBJ whole genome shotgun (WGS) entry which is preliminary data.</text>
</comment>
<sequence>MARVKKCHFITCAFDVLLIIVCTAICLHVSEAKVYKKGLSIDYSQALVYQTISKRDSCLLNALDANEVNNTTEIKHPYSARKCSFDLFMKDTLFISGHPNEIRSTEPAYKIALTINFMTDYSLDRKLYEIEVDFVNEKIYLLTINGTYEVYKLAVLDTKGKYYSIILTDLDAPSQLALDPAVGLLFIAQQSSILRAGMDGSSPSLIVKKSGIARMLTIDRTSERLYWASHVNIESVNYDGEDRRVVLPISLRMPLGLAFVSNRLYWLKPVTGLDEKPEIWSCDVDGATGACRTSNQLPHNGDYIKGYDFKEMRLTLDSAVNPCKSNNGGCQQLCLLSNSSSTGYSCACKLGQRLNADRKTCNSAAQEEFLLYAQGRFLLGKSLDRLGTDAEDTPNFADVIYPTGMRIKFLALNKVPSVTCDVRDGLVMYSEDKGIYKQDLFTPIKYGDQIDESQDSYYAQVAHLAVDWVSKNLYLSIISTRLSNFVIAVHPYAGIGSPPPVSGVEKYSYLYIFPSHDWIIESIAVHPNRGYIFLGVSERTGEHSGVYRFNSDGTDKKLLYNRQNVTSLAVDYKEDRLYWICQDGTTLESAKIDDAATDSRKLDVLNMKTVSVDSKWAYVSNYTGVWRVDKLSGTLVTKLKNVNPGEGMLAGTMIFSAESQPLLDDHPCAVNRGGCQRLCFAVPDINEAVGLKKKCGCLTGETLQADGRTCV</sequence>
<gene>
    <name evidence="9" type="ORF">TSAR_014073</name>
</gene>
<keyword evidence="10" id="KW-1185">Reference proteome</keyword>
<dbReference type="SMART" id="SM00181">
    <property type="entry name" value="EGF"/>
    <property type="match status" value="2"/>
</dbReference>
<keyword evidence="5" id="KW-0168">Coated pit</keyword>
<keyword evidence="2" id="KW-0245">EGF-like domain</keyword>
<dbReference type="AlphaFoldDB" id="A0A232EZV9"/>
<feature type="domain" description="EGF-like" evidence="8">
    <location>
        <begin position="322"/>
        <end position="362"/>
    </location>
</feature>
<evidence type="ECO:0000256" key="5">
    <source>
        <dbReference type="ARBA" id="ARBA00023176"/>
    </source>
</evidence>
<proteinExistence type="predicted"/>
<evidence type="ECO:0000256" key="2">
    <source>
        <dbReference type="ARBA" id="ARBA00022536"/>
    </source>
</evidence>
<dbReference type="SUPFAM" id="SSF57196">
    <property type="entry name" value="EGF/Laminin"/>
    <property type="match status" value="1"/>
</dbReference>
<evidence type="ECO:0000259" key="8">
    <source>
        <dbReference type="SMART" id="SM00181"/>
    </source>
</evidence>
<dbReference type="PANTHER" id="PTHR46513">
    <property type="entry name" value="VITELLOGENIN RECEPTOR-LIKE PROTEIN-RELATED-RELATED"/>
    <property type="match status" value="1"/>
</dbReference>
<keyword evidence="3" id="KW-0732">Signal</keyword>
<keyword evidence="5" id="KW-0472">Membrane</keyword>
<reference evidence="9 10" key="1">
    <citation type="journal article" date="2017" name="Curr. Biol.">
        <title>The Evolution of Venom by Co-option of Single-Copy Genes.</title>
        <authorList>
            <person name="Martinson E.O."/>
            <person name="Mrinalini"/>
            <person name="Kelkar Y.D."/>
            <person name="Chang C.H."/>
            <person name="Werren J.H."/>
        </authorList>
    </citation>
    <scope>NUCLEOTIDE SEQUENCE [LARGE SCALE GENOMIC DNA]</scope>
    <source>
        <strain evidence="9 10">Alberta</strain>
        <tissue evidence="9">Whole body</tissue>
    </source>
</reference>
<dbReference type="Proteomes" id="UP000215335">
    <property type="component" value="Unassembled WGS sequence"/>
</dbReference>
<dbReference type="PANTHER" id="PTHR46513:SF13">
    <property type="entry name" value="EGF-LIKE DOMAIN-CONTAINING PROTEIN"/>
    <property type="match status" value="1"/>
</dbReference>
<organism evidence="9 10">
    <name type="scientific">Trichomalopsis sarcophagae</name>
    <dbReference type="NCBI Taxonomy" id="543379"/>
    <lineage>
        <taxon>Eukaryota</taxon>
        <taxon>Metazoa</taxon>
        <taxon>Ecdysozoa</taxon>
        <taxon>Arthropoda</taxon>
        <taxon>Hexapoda</taxon>
        <taxon>Insecta</taxon>
        <taxon>Pterygota</taxon>
        <taxon>Neoptera</taxon>
        <taxon>Endopterygota</taxon>
        <taxon>Hymenoptera</taxon>
        <taxon>Apocrita</taxon>
        <taxon>Proctotrupomorpha</taxon>
        <taxon>Chalcidoidea</taxon>
        <taxon>Pteromalidae</taxon>
        <taxon>Pteromalinae</taxon>
        <taxon>Trichomalopsis</taxon>
    </lineage>
</organism>
<evidence type="ECO:0000256" key="7">
    <source>
        <dbReference type="PROSITE-ProRule" id="PRU00461"/>
    </source>
</evidence>
<name>A0A232EZV9_9HYME</name>
<feature type="domain" description="EGF-like" evidence="8">
    <location>
        <begin position="667"/>
        <end position="711"/>
    </location>
</feature>
<dbReference type="EMBL" id="NNAY01001438">
    <property type="protein sequence ID" value="OXU23974.1"/>
    <property type="molecule type" value="Genomic_DNA"/>
</dbReference>
<dbReference type="InterPro" id="IPR000033">
    <property type="entry name" value="LDLR_classB_rpt"/>
</dbReference>
<evidence type="ECO:0000256" key="6">
    <source>
        <dbReference type="ARBA" id="ARBA00037878"/>
    </source>
</evidence>
<dbReference type="GO" id="GO:0005905">
    <property type="term" value="C:clathrin-coated pit"/>
    <property type="evidence" value="ECO:0007669"/>
    <property type="project" value="UniProtKB-KW"/>
</dbReference>
<feature type="repeat" description="LDL-receptor class B" evidence="7">
    <location>
        <begin position="223"/>
        <end position="263"/>
    </location>
</feature>
<evidence type="ECO:0000256" key="1">
    <source>
        <dbReference type="ARBA" id="ARBA00004479"/>
    </source>
</evidence>
<dbReference type="Pfam" id="PF14670">
    <property type="entry name" value="FXa_inhibition"/>
    <property type="match status" value="1"/>
</dbReference>
<dbReference type="STRING" id="543379.A0A232EZV9"/>
<evidence type="ECO:0000256" key="3">
    <source>
        <dbReference type="ARBA" id="ARBA00022729"/>
    </source>
</evidence>
<dbReference type="PROSITE" id="PS51120">
    <property type="entry name" value="LDLRB"/>
    <property type="match status" value="1"/>
</dbReference>
<dbReference type="Gene3D" id="2.120.10.30">
    <property type="entry name" value="TolB, C-terminal domain"/>
    <property type="match status" value="2"/>
</dbReference>
<accession>A0A232EZV9</accession>
<evidence type="ECO:0000313" key="10">
    <source>
        <dbReference type="Proteomes" id="UP000215335"/>
    </source>
</evidence>